<evidence type="ECO:0000313" key="1">
    <source>
        <dbReference type="EMBL" id="ESE43177.1"/>
    </source>
</evidence>
<name>A0ABN0PSR9_9GAMM</name>
<reference evidence="1 2" key="1">
    <citation type="journal article" date="2013" name="Genome Announc.">
        <title>Draft Genome Sequence of Shewanella decolorationis S12, a Dye-Degrading Bacterium Isolated from a Wastewater Treatment Plant.</title>
        <authorList>
            <person name="Xu M."/>
            <person name="Fang Y."/>
            <person name="Liu J."/>
            <person name="Chen X."/>
            <person name="Sun G."/>
            <person name="Guo J."/>
            <person name="Hua Z."/>
            <person name="Tu Q."/>
            <person name="Wu L."/>
            <person name="Zhou J."/>
            <person name="Liu X."/>
        </authorList>
    </citation>
    <scope>NUCLEOTIDE SEQUENCE [LARGE SCALE GENOMIC DNA]</scope>
    <source>
        <strain evidence="1 2">S12</strain>
    </source>
</reference>
<dbReference type="Proteomes" id="UP000017548">
    <property type="component" value="Unassembled WGS sequence"/>
</dbReference>
<evidence type="ECO:0000313" key="2">
    <source>
        <dbReference type="Proteomes" id="UP000017548"/>
    </source>
</evidence>
<organism evidence="1 2">
    <name type="scientific">Shewanella decolorationis S12</name>
    <dbReference type="NCBI Taxonomy" id="1353536"/>
    <lineage>
        <taxon>Bacteria</taxon>
        <taxon>Pseudomonadati</taxon>
        <taxon>Pseudomonadota</taxon>
        <taxon>Gammaproteobacteria</taxon>
        <taxon>Alteromonadales</taxon>
        <taxon>Shewanellaceae</taxon>
        <taxon>Shewanella</taxon>
    </lineage>
</organism>
<sequence>YTRESGGCAATKGRCPTVA</sequence>
<accession>A0ABN0PSR9</accession>
<feature type="non-terminal residue" evidence="1">
    <location>
        <position position="1"/>
    </location>
</feature>
<keyword evidence="2" id="KW-1185">Reference proteome</keyword>
<comment type="caution">
    <text evidence="1">The sequence shown here is derived from an EMBL/GenBank/DDBJ whole genome shotgun (WGS) entry which is preliminary data.</text>
</comment>
<protein>
    <submittedName>
        <fullName evidence="1">Uncharacterized protein</fullName>
    </submittedName>
</protein>
<proteinExistence type="predicted"/>
<gene>
    <name evidence="1" type="ORF">SHD_0185</name>
</gene>
<dbReference type="EMBL" id="AXZL01000012">
    <property type="protein sequence ID" value="ESE43177.1"/>
    <property type="molecule type" value="Genomic_DNA"/>
</dbReference>